<keyword evidence="2" id="KW-0378">Hydrolase</keyword>
<keyword evidence="2" id="KW-0326">Glycosidase</keyword>
<organism evidence="2">
    <name type="scientific">invertebrate metagenome</name>
    <dbReference type="NCBI Taxonomy" id="1711999"/>
    <lineage>
        <taxon>unclassified sequences</taxon>
        <taxon>metagenomes</taxon>
        <taxon>organismal metagenomes</taxon>
    </lineage>
</organism>
<proteinExistence type="predicted"/>
<feature type="domain" description="Fibronectin type-III" evidence="1">
    <location>
        <begin position="36"/>
        <end position="132"/>
    </location>
</feature>
<reference evidence="2" key="1">
    <citation type="journal article" date="2017" name="Appl. Environ. Microbiol.">
        <title>Molecular characterization of an Endozoicomonas-like organism causing infection in king scallop Pecten maximus L.</title>
        <authorList>
            <person name="Cano I."/>
            <person name="van Aerle R."/>
            <person name="Ross S."/>
            <person name="Verner-Jeffreys D.W."/>
            <person name="Paley R.K."/>
            <person name="Rimmer G."/>
            <person name="Ryder D."/>
            <person name="Hooper P."/>
            <person name="Stone D."/>
            <person name="Feist S.W."/>
        </authorList>
    </citation>
    <scope>NUCLEOTIDE SEQUENCE</scope>
</reference>
<dbReference type="GO" id="GO:0008843">
    <property type="term" value="F:endochitinase activity"/>
    <property type="evidence" value="ECO:0007669"/>
    <property type="project" value="UniProtKB-EC"/>
</dbReference>
<comment type="caution">
    <text evidence="2">The sequence shown here is derived from an EMBL/GenBank/DDBJ whole genome shotgun (WGS) entry which is preliminary data.</text>
</comment>
<dbReference type="SMART" id="SM00060">
    <property type="entry name" value="FN3"/>
    <property type="match status" value="1"/>
</dbReference>
<dbReference type="SUPFAM" id="SSF49265">
    <property type="entry name" value="Fibronectin type III"/>
    <property type="match status" value="1"/>
</dbReference>
<dbReference type="AlphaFoldDB" id="A0A2H9T2I4"/>
<gene>
    <name evidence="2" type="primary">chiA1</name>
    <name evidence="2" type="ORF">CI610_03654</name>
</gene>
<dbReference type="Gene3D" id="2.60.40.10">
    <property type="entry name" value="Immunoglobulins"/>
    <property type="match status" value="1"/>
</dbReference>
<dbReference type="EC" id="3.2.1.14" evidence="2"/>
<protein>
    <submittedName>
        <fullName evidence="2">Chitinase A1</fullName>
        <ecNumber evidence="2">3.2.1.14</ecNumber>
    </submittedName>
</protein>
<dbReference type="InterPro" id="IPR013783">
    <property type="entry name" value="Ig-like_fold"/>
</dbReference>
<dbReference type="Pfam" id="PF00041">
    <property type="entry name" value="fn3"/>
    <property type="match status" value="1"/>
</dbReference>
<dbReference type="CDD" id="cd00063">
    <property type="entry name" value="FN3"/>
    <property type="match status" value="1"/>
</dbReference>
<dbReference type="EMBL" id="NSIT01000619">
    <property type="protein sequence ID" value="PJE77423.1"/>
    <property type="molecule type" value="Genomic_DNA"/>
</dbReference>
<evidence type="ECO:0000313" key="2">
    <source>
        <dbReference type="EMBL" id="PJE77423.1"/>
    </source>
</evidence>
<name>A0A2H9T2I4_9ZZZZ</name>
<dbReference type="InterPro" id="IPR003961">
    <property type="entry name" value="FN3_dom"/>
</dbReference>
<sequence>MQFNQSTFIRRIQFCHLVRTISFPLLPVDFTVNNLKATTLTSSSLTSNSVIITWAPPSDSSQVSSYNVLWRVNGSSPVDGNLTVGNAVSTANITGLTQGTSYVFSVVSEERGSRAITQEIESDETVTITTSTFTCYRMTLYIFKCIEQKRQRTVFYKMHLLIDLGLQVIFTRHDIINDCDRN</sequence>
<evidence type="ECO:0000259" key="1">
    <source>
        <dbReference type="PROSITE" id="PS50853"/>
    </source>
</evidence>
<dbReference type="PROSITE" id="PS50853">
    <property type="entry name" value="FN3"/>
    <property type="match status" value="1"/>
</dbReference>
<dbReference type="InterPro" id="IPR036116">
    <property type="entry name" value="FN3_sf"/>
</dbReference>
<accession>A0A2H9T2I4</accession>